<dbReference type="SUPFAM" id="SSF51197">
    <property type="entry name" value="Clavaminate synthase-like"/>
    <property type="match status" value="1"/>
</dbReference>
<feature type="region of interest" description="Disordered" evidence="2">
    <location>
        <begin position="1"/>
        <end position="28"/>
    </location>
</feature>
<sequence length="354" mass="39004">MSAASVEASLTAERQKRQHAGPLPNIPAISLKPFREGAEEGKKRVAAEWDRACREVGFIKIVDHGVPKEVIDMCWSATEAFFERPLEEKSAVPMTANYPYGYSAMGGENLLASLDKAAETPGDLKEMWNVCFGSDTPAADHPPPRWPAESEREQLAYRAYDRALAGLADTLYRVCALALGLEEDWFVPKNTQHRNVVRAIHYPALKPPAVPKPGQVRASAHTDYGSLTILRLGGEFPGGLQVMGATGEWIDVSTTAEEDAFVINLGDLMARWTNDRWMSTPHQVINPPSEVAAVARRISIAYFCNINMDAMVECIPSCAGEQGSKYEPIAAGAWLMRKHEQTQKGQRCYEKGQS</sequence>
<dbReference type="InterPro" id="IPR027443">
    <property type="entry name" value="IPNS-like_sf"/>
</dbReference>
<dbReference type="OrthoDB" id="288590at2759"/>
<reference evidence="5" key="1">
    <citation type="journal article" date="2015" name="PLoS Genet.">
        <title>Genome Sequence and Transcriptome Analyses of Chrysochromulina tobin: Metabolic Tools for Enhanced Algal Fitness in the Prominent Order Prymnesiales (Haptophyceae).</title>
        <authorList>
            <person name="Hovde B.T."/>
            <person name="Deodato C.R."/>
            <person name="Hunsperger H.M."/>
            <person name="Ryken S.A."/>
            <person name="Yost W."/>
            <person name="Jha R.K."/>
            <person name="Patterson J."/>
            <person name="Monnat R.J. Jr."/>
            <person name="Barlow S.B."/>
            <person name="Starkenburg S.R."/>
            <person name="Cattolico R.A."/>
        </authorList>
    </citation>
    <scope>NUCLEOTIDE SEQUENCE</scope>
    <source>
        <strain evidence="5">CCMP291</strain>
    </source>
</reference>
<dbReference type="PANTHER" id="PTHR47990">
    <property type="entry name" value="2-OXOGLUTARATE (2OG) AND FE(II)-DEPENDENT OXYGENASE SUPERFAMILY PROTEIN-RELATED"/>
    <property type="match status" value="1"/>
</dbReference>
<organism evidence="4 5">
    <name type="scientific">Chrysochromulina tobinii</name>
    <dbReference type="NCBI Taxonomy" id="1460289"/>
    <lineage>
        <taxon>Eukaryota</taxon>
        <taxon>Haptista</taxon>
        <taxon>Haptophyta</taxon>
        <taxon>Prymnesiophyceae</taxon>
        <taxon>Prymnesiales</taxon>
        <taxon>Chrysochromulinaceae</taxon>
        <taxon>Chrysochromulina</taxon>
    </lineage>
</organism>
<dbReference type="Pfam" id="PF14226">
    <property type="entry name" value="DIOX_N"/>
    <property type="match status" value="1"/>
</dbReference>
<dbReference type="InterPro" id="IPR026992">
    <property type="entry name" value="DIOX_N"/>
</dbReference>
<evidence type="ECO:0000313" key="4">
    <source>
        <dbReference type="EMBL" id="KOO32285.1"/>
    </source>
</evidence>
<dbReference type="GO" id="GO:0046872">
    <property type="term" value="F:metal ion binding"/>
    <property type="evidence" value="ECO:0007669"/>
    <property type="project" value="UniProtKB-KW"/>
</dbReference>
<keyword evidence="1" id="KW-0479">Metal-binding</keyword>
<protein>
    <submittedName>
        <fullName evidence="4">2og-fe oxygenase</fullName>
    </submittedName>
</protein>
<dbReference type="Pfam" id="PF03171">
    <property type="entry name" value="2OG-FeII_Oxy"/>
    <property type="match status" value="1"/>
</dbReference>
<name>A0A0M0K0E8_9EUKA</name>
<dbReference type="InterPro" id="IPR044861">
    <property type="entry name" value="IPNS-like_FE2OG_OXY"/>
</dbReference>
<keyword evidence="1" id="KW-0408">Iron</keyword>
<evidence type="ECO:0000256" key="1">
    <source>
        <dbReference type="RuleBase" id="RU003682"/>
    </source>
</evidence>
<evidence type="ECO:0000259" key="3">
    <source>
        <dbReference type="PROSITE" id="PS51471"/>
    </source>
</evidence>
<comment type="similarity">
    <text evidence="1">Belongs to the iron/ascorbate-dependent oxidoreductase family.</text>
</comment>
<dbReference type="PRINTS" id="PR00682">
    <property type="entry name" value="IPNSYNTHASE"/>
</dbReference>
<gene>
    <name evidence="4" type="ORF">Ctob_014749</name>
</gene>
<dbReference type="Gene3D" id="2.60.120.330">
    <property type="entry name" value="B-lactam Antibiotic, Isopenicillin N Synthase, Chain"/>
    <property type="match status" value="1"/>
</dbReference>
<evidence type="ECO:0000313" key="5">
    <source>
        <dbReference type="Proteomes" id="UP000037460"/>
    </source>
</evidence>
<dbReference type="PROSITE" id="PS51471">
    <property type="entry name" value="FE2OG_OXY"/>
    <property type="match status" value="1"/>
</dbReference>
<keyword evidence="5" id="KW-1185">Reference proteome</keyword>
<feature type="domain" description="Fe2OG dioxygenase" evidence="3">
    <location>
        <begin position="193"/>
        <end position="306"/>
    </location>
</feature>
<evidence type="ECO:0000256" key="2">
    <source>
        <dbReference type="SAM" id="MobiDB-lite"/>
    </source>
</evidence>
<dbReference type="AlphaFoldDB" id="A0A0M0K0E8"/>
<comment type="caution">
    <text evidence="4">The sequence shown here is derived from an EMBL/GenBank/DDBJ whole genome shotgun (WGS) entry which is preliminary data.</text>
</comment>
<dbReference type="Proteomes" id="UP000037460">
    <property type="component" value="Unassembled WGS sequence"/>
</dbReference>
<proteinExistence type="inferred from homology"/>
<dbReference type="InterPro" id="IPR050231">
    <property type="entry name" value="Iron_ascorbate_oxido_reductase"/>
</dbReference>
<keyword evidence="1" id="KW-0560">Oxidoreductase</keyword>
<accession>A0A0M0K0E8</accession>
<dbReference type="InterPro" id="IPR005123">
    <property type="entry name" value="Oxoglu/Fe-dep_dioxygenase_dom"/>
</dbReference>
<dbReference type="EMBL" id="JWZX01001809">
    <property type="protein sequence ID" value="KOO32285.1"/>
    <property type="molecule type" value="Genomic_DNA"/>
</dbReference>
<dbReference type="GO" id="GO:0016491">
    <property type="term" value="F:oxidoreductase activity"/>
    <property type="evidence" value="ECO:0007669"/>
    <property type="project" value="UniProtKB-KW"/>
</dbReference>